<dbReference type="InterPro" id="IPR001661">
    <property type="entry name" value="Glyco_hydro_37"/>
</dbReference>
<evidence type="ECO:0000313" key="2">
    <source>
        <dbReference type="EMBL" id="WGX74823.1"/>
    </source>
</evidence>
<dbReference type="SUPFAM" id="SSF48208">
    <property type="entry name" value="Six-hairpin glycosidases"/>
    <property type="match status" value="1"/>
</dbReference>
<keyword evidence="2" id="KW-0378">Hydrolase</keyword>
<dbReference type="InterPro" id="IPR008928">
    <property type="entry name" value="6-hairpin_glycosidase_sf"/>
</dbReference>
<proteinExistence type="predicted"/>
<evidence type="ECO:0000313" key="3">
    <source>
        <dbReference type="Proteomes" id="UP001239169"/>
    </source>
</evidence>
<keyword evidence="3" id="KW-1185">Reference proteome</keyword>
<sequence length="212" mass="25109">MYPKLVDYHNWWYKNRDFNKNGIAEYGGMVDKCNISDEDIIMSAAWESGMDNAIRFDNDNSDIKVCKNITNDIINGYSINQESVDLNSFLYKEKILLSKIAQKLNYIKDSEKYVKEANYVKEYINKHMYDFKTGYYYDLQIKQDKYKLLVNRGKGTEGFMPLWANIATKEQAKTVRDNIMNENKFNTFMPVPTASKDNPRYNPYRYWRALYG</sequence>
<organism evidence="2 3">
    <name type="scientific">Paraclostridium bifermentans</name>
    <name type="common">Clostridium bifermentans</name>
    <dbReference type="NCBI Taxonomy" id="1490"/>
    <lineage>
        <taxon>Bacteria</taxon>
        <taxon>Bacillati</taxon>
        <taxon>Bacillota</taxon>
        <taxon>Clostridia</taxon>
        <taxon>Peptostreptococcales</taxon>
        <taxon>Peptostreptococcaceae</taxon>
        <taxon>Paraclostridium</taxon>
    </lineage>
</organism>
<keyword evidence="2" id="KW-0326">Glycosidase</keyword>
<protein>
    <submittedName>
        <fullName evidence="2">Trehalase family glycosidase</fullName>
    </submittedName>
</protein>
<evidence type="ECO:0000259" key="1">
    <source>
        <dbReference type="Pfam" id="PF22422"/>
    </source>
</evidence>
<dbReference type="GO" id="GO:0016798">
    <property type="term" value="F:hydrolase activity, acting on glycosyl bonds"/>
    <property type="evidence" value="ECO:0007669"/>
    <property type="project" value="UniProtKB-KW"/>
</dbReference>
<name>A0ABY8R2C6_PARBF</name>
<accession>A0ABY8R2C6</accession>
<dbReference type="PANTHER" id="PTHR23403:SF1">
    <property type="entry name" value="TREHALASE"/>
    <property type="match status" value="1"/>
</dbReference>
<feature type="domain" description="Mannosylglycerate hydrolase MGH1-like glycoside hydrolase" evidence="1">
    <location>
        <begin position="1"/>
        <end position="208"/>
    </location>
</feature>
<dbReference type="Proteomes" id="UP001239169">
    <property type="component" value="Chromosome"/>
</dbReference>
<dbReference type="InterPro" id="IPR012341">
    <property type="entry name" value="6hp_glycosidase-like_sf"/>
</dbReference>
<dbReference type="InterPro" id="IPR054491">
    <property type="entry name" value="MGH1-like_GH"/>
</dbReference>
<dbReference type="EMBL" id="CP124685">
    <property type="protein sequence ID" value="WGX74823.1"/>
    <property type="molecule type" value="Genomic_DNA"/>
</dbReference>
<dbReference type="Pfam" id="PF22422">
    <property type="entry name" value="MGH1-like_GH"/>
    <property type="match status" value="1"/>
</dbReference>
<dbReference type="PANTHER" id="PTHR23403">
    <property type="entry name" value="TREHALASE"/>
    <property type="match status" value="1"/>
</dbReference>
<dbReference type="Gene3D" id="1.50.10.10">
    <property type="match status" value="1"/>
</dbReference>
<gene>
    <name evidence="2" type="ORF">QJS64_11840</name>
</gene>
<reference evidence="2 3" key="1">
    <citation type="submission" date="2023-04" db="EMBL/GenBank/DDBJ databases">
        <title>Bacteria Genome Submission.</title>
        <authorList>
            <person name="Isaac P."/>
        </authorList>
    </citation>
    <scope>NUCLEOTIDE SEQUENCE [LARGE SCALE GENOMIC DNA]</scope>
    <source>
        <strain evidence="2 3">SampleS7P1</strain>
    </source>
</reference>